<evidence type="ECO:0000313" key="4">
    <source>
        <dbReference type="Proteomes" id="UP000623681"/>
    </source>
</evidence>
<keyword evidence="4" id="KW-1185">Reference proteome</keyword>
<dbReference type="PANTHER" id="PTHR30024">
    <property type="entry name" value="ALIPHATIC SULFONATES-BINDING PROTEIN-RELATED"/>
    <property type="match status" value="1"/>
</dbReference>
<evidence type="ECO:0000259" key="2">
    <source>
        <dbReference type="SMART" id="SM00062"/>
    </source>
</evidence>
<accession>A0A937K5C3</accession>
<dbReference type="AlphaFoldDB" id="A0A937K5C3"/>
<dbReference type="RefSeq" id="WP_202768235.1">
    <property type="nucleotide sequence ID" value="NZ_JAESWA010000023.1"/>
</dbReference>
<dbReference type="InterPro" id="IPR015168">
    <property type="entry name" value="SsuA/THI5"/>
</dbReference>
<reference evidence="3" key="1">
    <citation type="submission" date="2021-01" db="EMBL/GenBank/DDBJ databases">
        <title>Genome public.</title>
        <authorList>
            <person name="Liu C."/>
            <person name="Sun Q."/>
        </authorList>
    </citation>
    <scope>NUCLEOTIDE SEQUENCE</scope>
    <source>
        <strain evidence="3">YIM B02565</strain>
    </source>
</reference>
<feature type="domain" description="Solute-binding protein family 3/N-terminal" evidence="2">
    <location>
        <begin position="35"/>
        <end position="236"/>
    </location>
</feature>
<dbReference type="SMART" id="SM00062">
    <property type="entry name" value="PBPb"/>
    <property type="match status" value="1"/>
</dbReference>
<dbReference type="Gene3D" id="3.40.190.10">
    <property type="entry name" value="Periplasmic binding protein-like II"/>
    <property type="match status" value="2"/>
</dbReference>
<protein>
    <submittedName>
        <fullName evidence="3">ABC transporter substrate-binding protein</fullName>
    </submittedName>
</protein>
<proteinExistence type="inferred from homology"/>
<evidence type="ECO:0000256" key="1">
    <source>
        <dbReference type="ARBA" id="ARBA00010742"/>
    </source>
</evidence>
<dbReference type="Proteomes" id="UP000623681">
    <property type="component" value="Unassembled WGS sequence"/>
</dbReference>
<dbReference type="SUPFAM" id="SSF53850">
    <property type="entry name" value="Periplasmic binding protein-like II"/>
    <property type="match status" value="1"/>
</dbReference>
<dbReference type="Pfam" id="PF09084">
    <property type="entry name" value="NMT1"/>
    <property type="match status" value="1"/>
</dbReference>
<comment type="caution">
    <text evidence="3">The sequence shown here is derived from an EMBL/GenBank/DDBJ whole genome shotgun (WGS) entry which is preliminary data.</text>
</comment>
<dbReference type="InterPro" id="IPR001638">
    <property type="entry name" value="Solute-binding_3/MltF_N"/>
</dbReference>
<evidence type="ECO:0000313" key="3">
    <source>
        <dbReference type="EMBL" id="MBL4932849.1"/>
    </source>
</evidence>
<name>A0A937K5C3_9CLOT</name>
<dbReference type="PROSITE" id="PS51257">
    <property type="entry name" value="PROKAR_LIPOPROTEIN"/>
    <property type="match status" value="1"/>
</dbReference>
<sequence>MLKFKKIIGVALVTTLMGATLISCNKKEKEEDKTTLTIGVMSSIDAVPMFIAKEKDYYKKEGVNVDIQVFKNSKDRDAALQAGTLDGVICDEVAVNLYQNANFDVKITGVTDGNFVLIAGAKSNIKSYGDLKGKSVAISEKTCMEYTLDKLLEKNSIDISTVNKTAVPAIPTRYEMLKEGKIDAALLPEPFSTLALNDGGVKLGSAMDANIFSSVSAFTQKAIDSKSKEIKNFYKAYNDAVKYINSTPISEYEKTVIDTVGYPKEMSGKIVLPKYRENVLPDDKDLETVIKWVEDKGLSKKSLKASDLVSDVGIK</sequence>
<gene>
    <name evidence="3" type="ORF">JK634_13635</name>
</gene>
<organism evidence="3 4">
    <name type="scientific">Clostridium paridis</name>
    <dbReference type="NCBI Taxonomy" id="2803863"/>
    <lineage>
        <taxon>Bacteria</taxon>
        <taxon>Bacillati</taxon>
        <taxon>Bacillota</taxon>
        <taxon>Clostridia</taxon>
        <taxon>Eubacteriales</taxon>
        <taxon>Clostridiaceae</taxon>
        <taxon>Clostridium</taxon>
    </lineage>
</organism>
<dbReference type="EMBL" id="JAESWA010000023">
    <property type="protein sequence ID" value="MBL4932849.1"/>
    <property type="molecule type" value="Genomic_DNA"/>
</dbReference>
<comment type="similarity">
    <text evidence="1">Belongs to the bacterial solute-binding protein SsuA/TauA family.</text>
</comment>